<gene>
    <name evidence="3" type="ORF">BIW11_12672</name>
</gene>
<keyword evidence="1" id="KW-0547">Nucleotide-binding</keyword>
<keyword evidence="3" id="KW-0132">Cell division</keyword>
<dbReference type="GO" id="GO:0051301">
    <property type="term" value="P:cell division"/>
    <property type="evidence" value="ECO:0007669"/>
    <property type="project" value="UniProtKB-KW"/>
</dbReference>
<dbReference type="PRINTS" id="PR00449">
    <property type="entry name" value="RASTRNSFRMNG"/>
</dbReference>
<protein>
    <submittedName>
        <fullName evidence="3">Cell division control protein 42-like</fullName>
    </submittedName>
</protein>
<dbReference type="OrthoDB" id="8830751at2759"/>
<keyword evidence="3" id="KW-0131">Cell cycle</keyword>
<dbReference type="InterPro" id="IPR001806">
    <property type="entry name" value="Small_GTPase"/>
</dbReference>
<dbReference type="SMART" id="SM00175">
    <property type="entry name" value="RAB"/>
    <property type="match status" value="1"/>
</dbReference>
<dbReference type="GO" id="GO:0003006">
    <property type="term" value="P:developmental process involved in reproduction"/>
    <property type="evidence" value="ECO:0007669"/>
    <property type="project" value="UniProtKB-ARBA"/>
</dbReference>
<keyword evidence="2" id="KW-0342">GTP-binding</keyword>
<evidence type="ECO:0000313" key="3">
    <source>
        <dbReference type="EMBL" id="OQR68790.1"/>
    </source>
</evidence>
<dbReference type="GO" id="GO:0035006">
    <property type="term" value="P:melanization defense response"/>
    <property type="evidence" value="ECO:0007669"/>
    <property type="project" value="UniProtKB-ARBA"/>
</dbReference>
<dbReference type="GO" id="GO:0005525">
    <property type="term" value="F:GTP binding"/>
    <property type="evidence" value="ECO:0007669"/>
    <property type="project" value="UniProtKB-KW"/>
</dbReference>
<dbReference type="EMBL" id="MNPL01023331">
    <property type="protein sequence ID" value="OQR68790.1"/>
    <property type="molecule type" value="Genomic_DNA"/>
</dbReference>
<dbReference type="InterPro" id="IPR027417">
    <property type="entry name" value="P-loop_NTPase"/>
</dbReference>
<evidence type="ECO:0000313" key="4">
    <source>
        <dbReference type="Proteomes" id="UP000192247"/>
    </source>
</evidence>
<reference evidence="3 4" key="1">
    <citation type="journal article" date="2017" name="Gigascience">
        <title>Draft genome of the honey bee ectoparasitic mite, Tropilaelaps mercedesae, is shaped by the parasitic life history.</title>
        <authorList>
            <person name="Dong X."/>
            <person name="Armstrong S.D."/>
            <person name="Xia D."/>
            <person name="Makepeace B.L."/>
            <person name="Darby A.C."/>
            <person name="Kadowaki T."/>
        </authorList>
    </citation>
    <scope>NUCLEOTIDE SEQUENCE [LARGE SCALE GENOMIC DNA]</scope>
    <source>
        <strain evidence="3">Wuxi-XJTLU</strain>
    </source>
</reference>
<dbReference type="GO" id="GO:0001667">
    <property type="term" value="P:ameboidal-type cell migration"/>
    <property type="evidence" value="ECO:0007669"/>
    <property type="project" value="UniProtKB-ARBA"/>
</dbReference>
<dbReference type="InterPro" id="IPR003578">
    <property type="entry name" value="Small_GTPase_Rho"/>
</dbReference>
<dbReference type="Gene3D" id="3.40.50.300">
    <property type="entry name" value="P-loop containing nucleotide triphosphate hydrolases"/>
    <property type="match status" value="1"/>
</dbReference>
<dbReference type="AlphaFoldDB" id="A0A1V9X5B6"/>
<organism evidence="3 4">
    <name type="scientific">Tropilaelaps mercedesae</name>
    <dbReference type="NCBI Taxonomy" id="418985"/>
    <lineage>
        <taxon>Eukaryota</taxon>
        <taxon>Metazoa</taxon>
        <taxon>Ecdysozoa</taxon>
        <taxon>Arthropoda</taxon>
        <taxon>Chelicerata</taxon>
        <taxon>Arachnida</taxon>
        <taxon>Acari</taxon>
        <taxon>Parasitiformes</taxon>
        <taxon>Mesostigmata</taxon>
        <taxon>Gamasina</taxon>
        <taxon>Dermanyssoidea</taxon>
        <taxon>Laelapidae</taxon>
        <taxon>Tropilaelaps</taxon>
    </lineage>
</organism>
<proteinExistence type="predicted"/>
<dbReference type="SMART" id="SM00173">
    <property type="entry name" value="RAS"/>
    <property type="match status" value="1"/>
</dbReference>
<dbReference type="GO" id="GO:0007264">
    <property type="term" value="P:small GTPase-mediated signal transduction"/>
    <property type="evidence" value="ECO:0007669"/>
    <property type="project" value="InterPro"/>
</dbReference>
<comment type="caution">
    <text evidence="3">The sequence shown here is derived from an EMBL/GenBank/DDBJ whole genome shotgun (WGS) entry which is preliminary data.</text>
</comment>
<name>A0A1V9X5B6_9ACAR</name>
<dbReference type="Proteomes" id="UP000192247">
    <property type="component" value="Unassembled WGS sequence"/>
</dbReference>
<dbReference type="GO" id="GO:0022412">
    <property type="term" value="P:cellular process involved in reproduction in multicellular organism"/>
    <property type="evidence" value="ECO:0007669"/>
    <property type="project" value="UniProtKB-ARBA"/>
</dbReference>
<dbReference type="GO" id="GO:0003924">
    <property type="term" value="F:GTPase activity"/>
    <property type="evidence" value="ECO:0007669"/>
    <property type="project" value="InterPro"/>
</dbReference>
<dbReference type="PROSITE" id="PS51420">
    <property type="entry name" value="RHO"/>
    <property type="match status" value="1"/>
</dbReference>
<dbReference type="SMART" id="SM00174">
    <property type="entry name" value="RHO"/>
    <property type="match status" value="1"/>
</dbReference>
<dbReference type="PROSITE" id="PS51421">
    <property type="entry name" value="RAS"/>
    <property type="match status" value="1"/>
</dbReference>
<evidence type="ECO:0000256" key="2">
    <source>
        <dbReference type="ARBA" id="ARBA00023134"/>
    </source>
</evidence>
<dbReference type="SUPFAM" id="SSF52540">
    <property type="entry name" value="P-loop containing nucleoside triphosphate hydrolases"/>
    <property type="match status" value="1"/>
</dbReference>
<dbReference type="GO" id="GO:0035099">
    <property type="term" value="P:hemocyte migration"/>
    <property type="evidence" value="ECO:0007669"/>
    <property type="project" value="UniProtKB-ARBA"/>
</dbReference>
<sequence length="248" mass="28335">MPNAAHACTRCCDFLKQYWKDWTACSRLITPCVFEMVARKHTDSTSSRESDSMQSACCGELHCVAVGDANSGKKHLLRAYERLDGDRQSSMYMEYHTCKVRDNFLYKFVFTGFSGQERFRNLRRVSYLRPTGVFLVCFSVVDIMQFTNAITSWVHELRENAPHSPFLLVGTHCDLRDEAERLPAEGERGRRNFVSRRQGEAAARDLNCHYVECSSTTLAGIEQVFDEAIRLAVKGPVAEMCRKMCLLM</sequence>
<dbReference type="PANTHER" id="PTHR24072">
    <property type="entry name" value="RHO FAMILY GTPASE"/>
    <property type="match status" value="1"/>
</dbReference>
<dbReference type="PROSITE" id="PS51419">
    <property type="entry name" value="RAB"/>
    <property type="match status" value="1"/>
</dbReference>
<dbReference type="InParanoid" id="A0A1V9X5B6"/>
<accession>A0A1V9X5B6</accession>
<evidence type="ECO:0000256" key="1">
    <source>
        <dbReference type="ARBA" id="ARBA00022741"/>
    </source>
</evidence>
<dbReference type="STRING" id="418985.A0A1V9X5B6"/>
<keyword evidence="4" id="KW-1185">Reference proteome</keyword>
<dbReference type="Pfam" id="PF00071">
    <property type="entry name" value="Ras"/>
    <property type="match status" value="1"/>
</dbReference>